<evidence type="ECO:0000256" key="1">
    <source>
        <dbReference type="ARBA" id="ARBA00005101"/>
    </source>
</evidence>
<dbReference type="UniPathway" id="UPA00040"/>
<name>A0A381Q040_9ZZZZ</name>
<protein>
    <recommendedName>
        <fullName evidence="2">Acetoin utilization protein AcuC</fullName>
    </recommendedName>
</protein>
<evidence type="ECO:0000313" key="5">
    <source>
        <dbReference type="EMBL" id="SUZ72655.1"/>
    </source>
</evidence>
<dbReference type="PRINTS" id="PR01270">
    <property type="entry name" value="HDASUPER"/>
</dbReference>
<dbReference type="GO" id="GO:0004407">
    <property type="term" value="F:histone deacetylase activity"/>
    <property type="evidence" value="ECO:0007669"/>
    <property type="project" value="TreeGrafter"/>
</dbReference>
<sequence>VKNKPVYVYKGEALASYNFGEDHPFGPDRHHAFHAELEAAKLGSSIHYASPKKAAVDQLVLFHTVDYVDFVSTVSDQHTGYLDQGDTPIFPGVFEAASYVVGTTLAAVDVLMHGDADRAFIPIAGMHHAARDKAAGFCVFNDCGVAIEYLRKKYHIQRIAYIDIDAHHGDGVFYAFENDPDLLFADIHQDGQTLYPGTGKADEQGKGMAEGSKLNIPMAAGSNDSDFKTVWPKVMEFLDVAKPEFIIFQCGADSLSGDPITQLNYSKESHAHASRGLIQLAEQYSKGRIIATGGGGYNMKNLARAWTEVVKVFVETN</sequence>
<dbReference type="AlphaFoldDB" id="A0A381Q040"/>
<dbReference type="EMBL" id="UINC01001153">
    <property type="protein sequence ID" value="SUZ72655.1"/>
    <property type="molecule type" value="Genomic_DNA"/>
</dbReference>
<dbReference type="CDD" id="cd09994">
    <property type="entry name" value="HDAC_AcuC_like"/>
    <property type="match status" value="1"/>
</dbReference>
<dbReference type="InterPro" id="IPR000286">
    <property type="entry name" value="HDACs"/>
</dbReference>
<comment type="pathway">
    <text evidence="1">Ketone degradation; acetoin degradation.</text>
</comment>
<proteinExistence type="predicted"/>
<keyword evidence="3" id="KW-0006">Acetoin catabolism</keyword>
<dbReference type="PANTHER" id="PTHR10625">
    <property type="entry name" value="HISTONE DEACETYLASE HDAC1-RELATED"/>
    <property type="match status" value="1"/>
</dbReference>
<gene>
    <name evidence="5" type="ORF">METZ01_LOCUS25509</name>
</gene>
<dbReference type="SUPFAM" id="SSF52768">
    <property type="entry name" value="Arginase/deacetylase"/>
    <property type="match status" value="1"/>
</dbReference>
<dbReference type="GO" id="GO:0045150">
    <property type="term" value="P:acetoin catabolic process"/>
    <property type="evidence" value="ECO:0007669"/>
    <property type="project" value="UniProtKB-UniPathway"/>
</dbReference>
<evidence type="ECO:0000256" key="3">
    <source>
        <dbReference type="ARBA" id="ARBA00022627"/>
    </source>
</evidence>
<dbReference type="InterPro" id="IPR023801">
    <property type="entry name" value="His_deacetylse_dom"/>
</dbReference>
<dbReference type="PANTHER" id="PTHR10625:SF10">
    <property type="entry name" value="HISTONE DEACETYLASE HDAC1"/>
    <property type="match status" value="1"/>
</dbReference>
<feature type="non-terminal residue" evidence="5">
    <location>
        <position position="1"/>
    </location>
</feature>
<dbReference type="InterPro" id="IPR003085">
    <property type="entry name" value="AcuC"/>
</dbReference>
<evidence type="ECO:0000259" key="4">
    <source>
        <dbReference type="Pfam" id="PF00850"/>
    </source>
</evidence>
<dbReference type="InterPro" id="IPR023696">
    <property type="entry name" value="Ureohydrolase_dom_sf"/>
</dbReference>
<organism evidence="5">
    <name type="scientific">marine metagenome</name>
    <dbReference type="NCBI Taxonomy" id="408172"/>
    <lineage>
        <taxon>unclassified sequences</taxon>
        <taxon>metagenomes</taxon>
        <taxon>ecological metagenomes</taxon>
    </lineage>
</organism>
<dbReference type="Pfam" id="PF00850">
    <property type="entry name" value="Hist_deacetyl"/>
    <property type="match status" value="1"/>
</dbReference>
<feature type="domain" description="Histone deacetylase" evidence="4">
    <location>
        <begin position="23"/>
        <end position="312"/>
    </location>
</feature>
<dbReference type="Gene3D" id="3.40.800.20">
    <property type="entry name" value="Histone deacetylase domain"/>
    <property type="match status" value="1"/>
</dbReference>
<dbReference type="GO" id="GO:0040029">
    <property type="term" value="P:epigenetic regulation of gene expression"/>
    <property type="evidence" value="ECO:0007669"/>
    <property type="project" value="TreeGrafter"/>
</dbReference>
<reference evidence="5" key="1">
    <citation type="submission" date="2018-05" db="EMBL/GenBank/DDBJ databases">
        <authorList>
            <person name="Lanie J.A."/>
            <person name="Ng W.-L."/>
            <person name="Kazmierczak K.M."/>
            <person name="Andrzejewski T.M."/>
            <person name="Davidsen T.M."/>
            <person name="Wayne K.J."/>
            <person name="Tettelin H."/>
            <person name="Glass J.I."/>
            <person name="Rusch D."/>
            <person name="Podicherti R."/>
            <person name="Tsui H.-C.T."/>
            <person name="Winkler M.E."/>
        </authorList>
    </citation>
    <scope>NUCLEOTIDE SEQUENCE</scope>
</reference>
<accession>A0A381Q040</accession>
<dbReference type="InterPro" id="IPR037138">
    <property type="entry name" value="His_deacetylse_dom_sf"/>
</dbReference>
<evidence type="ECO:0000256" key="2">
    <source>
        <dbReference type="ARBA" id="ARBA00020218"/>
    </source>
</evidence>